<feature type="transmembrane region" description="Helical" evidence="8">
    <location>
        <begin position="460"/>
        <end position="483"/>
    </location>
</feature>
<accession>A0A517LK60</accession>
<keyword evidence="11" id="KW-1185">Reference proteome</keyword>
<feature type="domain" description="Major facilitator superfamily (MFS) profile" evidence="9">
    <location>
        <begin position="77"/>
        <end position="523"/>
    </location>
</feature>
<proteinExistence type="inferred from homology"/>
<feature type="transmembrane region" description="Helical" evidence="8">
    <location>
        <begin position="75"/>
        <end position="96"/>
    </location>
</feature>
<feature type="transmembrane region" description="Helical" evidence="8">
    <location>
        <begin position="116"/>
        <end position="137"/>
    </location>
</feature>
<organism evidence="10 11">
    <name type="scientific">Venturia effusa</name>
    <dbReference type="NCBI Taxonomy" id="50376"/>
    <lineage>
        <taxon>Eukaryota</taxon>
        <taxon>Fungi</taxon>
        <taxon>Dikarya</taxon>
        <taxon>Ascomycota</taxon>
        <taxon>Pezizomycotina</taxon>
        <taxon>Dothideomycetes</taxon>
        <taxon>Pleosporomycetidae</taxon>
        <taxon>Venturiales</taxon>
        <taxon>Venturiaceae</taxon>
        <taxon>Venturia</taxon>
    </lineage>
</organism>
<dbReference type="EMBL" id="CP042198">
    <property type="protein sequence ID" value="QDS76028.1"/>
    <property type="molecule type" value="Genomic_DNA"/>
</dbReference>
<feature type="transmembrane region" description="Helical" evidence="8">
    <location>
        <begin position="207"/>
        <end position="228"/>
    </location>
</feature>
<keyword evidence="4 8" id="KW-0812">Transmembrane</keyword>
<evidence type="ECO:0000313" key="10">
    <source>
        <dbReference type="EMBL" id="QDS76028.1"/>
    </source>
</evidence>
<dbReference type="InterPro" id="IPR010730">
    <property type="entry name" value="HET"/>
</dbReference>
<dbReference type="PANTHER" id="PTHR23502">
    <property type="entry name" value="MAJOR FACILITATOR SUPERFAMILY"/>
    <property type="match status" value="1"/>
</dbReference>
<keyword evidence="3" id="KW-1003">Cell membrane</keyword>
<feature type="transmembrane region" description="Helical" evidence="8">
    <location>
        <begin position="425"/>
        <end position="448"/>
    </location>
</feature>
<dbReference type="GO" id="GO:0005886">
    <property type="term" value="C:plasma membrane"/>
    <property type="evidence" value="ECO:0007669"/>
    <property type="project" value="UniProtKB-SubCell"/>
</dbReference>
<evidence type="ECO:0000256" key="8">
    <source>
        <dbReference type="SAM" id="Phobius"/>
    </source>
</evidence>
<dbReference type="GO" id="GO:0140115">
    <property type="term" value="P:export across plasma membrane"/>
    <property type="evidence" value="ECO:0007669"/>
    <property type="project" value="UniProtKB-ARBA"/>
</dbReference>
<evidence type="ECO:0000313" key="11">
    <source>
        <dbReference type="Proteomes" id="UP000316270"/>
    </source>
</evidence>
<evidence type="ECO:0000256" key="5">
    <source>
        <dbReference type="ARBA" id="ARBA00022989"/>
    </source>
</evidence>
<dbReference type="Proteomes" id="UP000316270">
    <property type="component" value="Chromosome 14"/>
</dbReference>
<keyword evidence="5 8" id="KW-1133">Transmembrane helix</keyword>
<evidence type="ECO:0000256" key="7">
    <source>
        <dbReference type="ARBA" id="ARBA00038459"/>
    </source>
</evidence>
<dbReference type="Pfam" id="PF06985">
    <property type="entry name" value="HET"/>
    <property type="match status" value="1"/>
</dbReference>
<comment type="subcellular location">
    <subcellularLocation>
        <location evidence="1">Cell membrane</location>
        <topology evidence="1">Multi-pass membrane protein</topology>
    </subcellularLocation>
</comment>
<keyword evidence="6 8" id="KW-0472">Membrane</keyword>
<dbReference type="Pfam" id="PF07690">
    <property type="entry name" value="MFS_1"/>
    <property type="match status" value="1"/>
</dbReference>
<dbReference type="PROSITE" id="PS00216">
    <property type="entry name" value="SUGAR_TRANSPORT_1"/>
    <property type="match status" value="1"/>
</dbReference>
<comment type="similarity">
    <text evidence="7">Belongs to the major facilitator superfamily. DHA1 family. Polyamines/proton antiporter (TC 2.A.1.2.16) subfamily.</text>
</comment>
<dbReference type="InterPro" id="IPR036259">
    <property type="entry name" value="MFS_trans_sf"/>
</dbReference>
<dbReference type="OrthoDB" id="6770063at2759"/>
<keyword evidence="2" id="KW-0813">Transport</keyword>
<gene>
    <name evidence="10" type="ORF">FKW77_005064</name>
</gene>
<dbReference type="Gene3D" id="1.20.1250.20">
    <property type="entry name" value="MFS general substrate transporter like domains"/>
    <property type="match status" value="1"/>
</dbReference>
<dbReference type="InterPro" id="IPR005829">
    <property type="entry name" value="Sugar_transporter_CS"/>
</dbReference>
<name>A0A517LK60_9PEZI</name>
<dbReference type="PANTHER" id="PTHR23502:SF186">
    <property type="entry name" value="MAJOR FACILITATOR SUPERFAMILY (MFS) PROFILE DOMAIN-CONTAINING PROTEIN"/>
    <property type="match status" value="1"/>
</dbReference>
<feature type="transmembrane region" description="Helical" evidence="8">
    <location>
        <begin position="305"/>
        <end position="336"/>
    </location>
</feature>
<evidence type="ECO:0000256" key="3">
    <source>
        <dbReference type="ARBA" id="ARBA00022475"/>
    </source>
</evidence>
<dbReference type="InterPro" id="IPR011701">
    <property type="entry name" value="MFS"/>
</dbReference>
<evidence type="ECO:0000256" key="4">
    <source>
        <dbReference type="ARBA" id="ARBA00022692"/>
    </source>
</evidence>
<dbReference type="SUPFAM" id="SSF103473">
    <property type="entry name" value="MFS general substrate transporter"/>
    <property type="match status" value="1"/>
</dbReference>
<evidence type="ECO:0000256" key="2">
    <source>
        <dbReference type="ARBA" id="ARBA00022448"/>
    </source>
</evidence>
<feature type="transmembrane region" description="Helical" evidence="8">
    <location>
        <begin position="144"/>
        <end position="166"/>
    </location>
</feature>
<dbReference type="AlphaFoldDB" id="A0A517LK60"/>
<dbReference type="GO" id="GO:0022857">
    <property type="term" value="F:transmembrane transporter activity"/>
    <property type="evidence" value="ECO:0007669"/>
    <property type="project" value="InterPro"/>
</dbReference>
<protein>
    <recommendedName>
        <fullName evidence="9">Major facilitator superfamily (MFS) profile domain-containing protein</fullName>
    </recommendedName>
</protein>
<evidence type="ECO:0000256" key="1">
    <source>
        <dbReference type="ARBA" id="ARBA00004651"/>
    </source>
</evidence>
<feature type="transmembrane region" description="Helical" evidence="8">
    <location>
        <begin position="356"/>
        <end position="377"/>
    </location>
</feature>
<evidence type="ECO:0000259" key="9">
    <source>
        <dbReference type="PROSITE" id="PS50850"/>
    </source>
</evidence>
<reference evidence="10 11" key="1">
    <citation type="submission" date="2019-07" db="EMBL/GenBank/DDBJ databases">
        <title>Finished genome of Venturia effusa.</title>
        <authorList>
            <person name="Young C.A."/>
            <person name="Cox M.P."/>
            <person name="Ganley A.R.D."/>
            <person name="David W.J."/>
        </authorList>
    </citation>
    <scope>NUCLEOTIDE SEQUENCE [LARGE SCALE GENOMIC DNA]</scope>
    <source>
        <strain evidence="11">albino</strain>
    </source>
</reference>
<dbReference type="InterPro" id="IPR020846">
    <property type="entry name" value="MFS_dom"/>
</dbReference>
<dbReference type="STRING" id="50376.A0A517LK60"/>
<evidence type="ECO:0000256" key="6">
    <source>
        <dbReference type="ARBA" id="ARBA00023136"/>
    </source>
</evidence>
<sequence>MMKELFGLQEPPAVHTAMHYHIFTLEELEQAWEAKKGMSVRQNSEVSVTSIEDLITWDSAIDRQNPKNWSTGKKWLNVLIVSLQATLTTAASSILATGLQSISQYFQIGDNVDIKGLPIAVFVLGFGLGPLFLAPLSEQFGRRIVYIVSLAMFTTFSTLCALAPSFSALCTFRFFAGVAGSTSATLGAGSVGDLFDKKARGFAQAVYAFGPTMGAVLGALIGGFILVATPGRKDWRWMEWAIVIGSGFMTLVNILFLRESYGPYLLAQKAKRLQRAIGNPHLMPPAKTDLGELFMVTLTRPIRMLLFAPVCTILSMYMGLVQGVMYLSMVAMPLLFGPKDPRMPLFTYEFHTAYGGLSLLAAGLGIILGVAFCMLFSNRIYHFMRNRYVKRFMAFNGHDDSCTLAEELQTHSPDFRTPLMQLGMVIVPIGLFIFAIYSFGMILAYVSIQTYMVDTFDDYAASAVAAGVVMRGLLGCVFTVVGFRLFEDKNRSRLPAEIQVHWEIKVEKNMPVMVVVLRDHATQNVLHATCMATYAGETSSQGAADILEACSAMENKSSGSNASFSLSQYWLDQCLEKHETCPKPGTYLPTRVIDVGPSDGSREPRLYDTSKETGELQDHERRYVALSYCWGPPPWFRTEKAVFDSLREAIPMKDLPGTLREAVVVTRVMGLRFLWIDALCIIQDDPDDWATEAATMCTVYQKAIFTITAARASTCTGGLFAERDGVRVLPFMLEVSLATRTAHCQFTPMPRREIVWGMEDLMLYNRAWVLQEMILSTRALIYDPDCVRWECLATSGSERAVNGGIIRHHSRVRKLQLAISQKPSIDQLIPFPGDDIIDQASGWHHIVQDYMIRGITNTRDRLIAVYGVAKVLSIATRYTYLAGMWEEFLPLDLAWFVRRLRRGVSTTNVKTFVDKPLPYRATETVAPSWSWASVNTPVEYPSFLHTLGICRVVSATTQGSPEAVTGHLTIEGHTRTMYILSEKPSIINEAFDSVKNNKYTYHDSHGFKQHLAEPDEVIFVSPNQPELIRAKAQPVPGRWYPEEFIDARIPITFLALILRPYLPSMPVESGSQAVFSIALVPTGSDNEYKRIGFAEWRDCAWFGHECGPHRGSKRDGYSNMSKSWGRIKPPDLCDARTAIHTDARHTIGTNDGFLDEDAYHANARMIRQTLTIV</sequence>
<dbReference type="GO" id="GO:0042908">
    <property type="term" value="P:xenobiotic transport"/>
    <property type="evidence" value="ECO:0007669"/>
    <property type="project" value="UniProtKB-ARBA"/>
</dbReference>
<dbReference type="PROSITE" id="PS50850">
    <property type="entry name" value="MFS"/>
    <property type="match status" value="1"/>
</dbReference>
<feature type="transmembrane region" description="Helical" evidence="8">
    <location>
        <begin position="172"/>
        <end position="195"/>
    </location>
</feature>
<feature type="transmembrane region" description="Helical" evidence="8">
    <location>
        <begin position="240"/>
        <end position="257"/>
    </location>
</feature>